<dbReference type="InterPro" id="IPR000644">
    <property type="entry name" value="CBS_dom"/>
</dbReference>
<dbReference type="InterPro" id="IPR004800">
    <property type="entry name" value="KdsD/KpsF-type"/>
</dbReference>
<dbReference type="Gene3D" id="3.40.50.10490">
    <property type="entry name" value="Glucose-6-phosphate isomerase like protein, domain 1"/>
    <property type="match status" value="1"/>
</dbReference>
<dbReference type="InterPro" id="IPR001347">
    <property type="entry name" value="SIS_dom"/>
</dbReference>
<evidence type="ECO:0000256" key="2">
    <source>
        <dbReference type="ARBA" id="ARBA00022737"/>
    </source>
</evidence>
<evidence type="ECO:0000256" key="5">
    <source>
        <dbReference type="PROSITE-ProRule" id="PRU00703"/>
    </source>
</evidence>
<dbReference type="Gene3D" id="3.10.580.10">
    <property type="entry name" value="CBS-domain"/>
    <property type="match status" value="1"/>
</dbReference>
<dbReference type="SUPFAM" id="SSF53697">
    <property type="entry name" value="SIS domain"/>
    <property type="match status" value="1"/>
</dbReference>
<keyword evidence="2" id="KW-0677">Repeat</keyword>
<protein>
    <submittedName>
        <fullName evidence="8">SIS domain-containing protein</fullName>
    </submittedName>
</protein>
<dbReference type="CDD" id="cd04604">
    <property type="entry name" value="CBS_pair_SIS_assoc"/>
    <property type="match status" value="1"/>
</dbReference>
<dbReference type="NCBIfam" id="TIGR00393">
    <property type="entry name" value="kpsF"/>
    <property type="match status" value="1"/>
</dbReference>
<evidence type="ECO:0000256" key="4">
    <source>
        <dbReference type="PIRNR" id="PIRNR004692"/>
    </source>
</evidence>
<evidence type="ECO:0000259" key="6">
    <source>
        <dbReference type="PROSITE" id="PS51371"/>
    </source>
</evidence>
<evidence type="ECO:0000313" key="9">
    <source>
        <dbReference type="Proteomes" id="UP001595528"/>
    </source>
</evidence>
<name>A0ABV7L849_9PROT</name>
<reference evidence="9" key="1">
    <citation type="journal article" date="2019" name="Int. J. Syst. Evol. Microbiol.">
        <title>The Global Catalogue of Microorganisms (GCM) 10K type strain sequencing project: providing services to taxonomists for standard genome sequencing and annotation.</title>
        <authorList>
            <consortium name="The Broad Institute Genomics Platform"/>
            <consortium name="The Broad Institute Genome Sequencing Center for Infectious Disease"/>
            <person name="Wu L."/>
            <person name="Ma J."/>
        </authorList>
    </citation>
    <scope>NUCLEOTIDE SEQUENCE [LARGE SCALE GENOMIC DNA]</scope>
    <source>
        <strain evidence="9">KCTC 42964</strain>
    </source>
</reference>
<dbReference type="Proteomes" id="UP001595528">
    <property type="component" value="Unassembled WGS sequence"/>
</dbReference>
<dbReference type="PIRSF" id="PIRSF004692">
    <property type="entry name" value="KdsD_KpsF"/>
    <property type="match status" value="1"/>
</dbReference>
<dbReference type="PROSITE" id="PS51371">
    <property type="entry name" value="CBS"/>
    <property type="match status" value="2"/>
</dbReference>
<sequence length="335" mass="35499">MSLRGTSTRQTTGQAGDDIASARRVLRMEAEALQGLADSLDESFTKAVEILAAVRGRVIVSGIGKSGHVARKIAATMASTGTPAQYVHPNEASHGDLGMITQQDAVLCLSNSGESRELTDMISHARRFRIPLIGMVRRSGSTLAQEADHYLLVPEYPEACPLGLAPTTSTTMMLALGDALAIALLERRGFTSDDFRVLHPGGRLGTSLIRVSDIMHGGEEMPLIHSGAAMGEAILTMTAKKFGCVGVTGAGGALIGIVTDGDLRRAMGDDLLQRPVDEVMTRNPLVIRQRALAVEAINLMNSKPCTCLFVVDDSAAPRTPVGFLEIHDCLRAGVS</sequence>
<comment type="caution">
    <text evidence="8">The sequence shown here is derived from an EMBL/GenBank/DDBJ whole genome shotgun (WGS) entry which is preliminary data.</text>
</comment>
<gene>
    <name evidence="8" type="ORF">ACFOGJ_24500</name>
</gene>
<comment type="similarity">
    <text evidence="1 4">Belongs to the SIS family. GutQ/KpsF subfamily.</text>
</comment>
<dbReference type="Pfam" id="PF00571">
    <property type="entry name" value="CBS"/>
    <property type="match status" value="2"/>
</dbReference>
<dbReference type="EMBL" id="JBHRTR010000046">
    <property type="protein sequence ID" value="MFC3230432.1"/>
    <property type="molecule type" value="Genomic_DNA"/>
</dbReference>
<organism evidence="8 9">
    <name type="scientific">Marinibaculum pumilum</name>
    <dbReference type="NCBI Taxonomy" id="1766165"/>
    <lineage>
        <taxon>Bacteria</taxon>
        <taxon>Pseudomonadati</taxon>
        <taxon>Pseudomonadota</taxon>
        <taxon>Alphaproteobacteria</taxon>
        <taxon>Rhodospirillales</taxon>
        <taxon>Rhodospirillaceae</taxon>
        <taxon>Marinibaculum</taxon>
    </lineage>
</organism>
<keyword evidence="9" id="KW-1185">Reference proteome</keyword>
<dbReference type="PANTHER" id="PTHR42745">
    <property type="match status" value="1"/>
</dbReference>
<feature type="domain" description="CBS" evidence="6">
    <location>
        <begin position="215"/>
        <end position="278"/>
    </location>
</feature>
<dbReference type="InterPro" id="IPR035474">
    <property type="entry name" value="SIS_Kpsf"/>
</dbReference>
<dbReference type="PROSITE" id="PS51464">
    <property type="entry name" value="SIS"/>
    <property type="match status" value="1"/>
</dbReference>
<evidence type="ECO:0000256" key="3">
    <source>
        <dbReference type="ARBA" id="ARBA00023122"/>
    </source>
</evidence>
<evidence type="ECO:0000256" key="1">
    <source>
        <dbReference type="ARBA" id="ARBA00008165"/>
    </source>
</evidence>
<accession>A0ABV7L849</accession>
<dbReference type="InterPro" id="IPR046342">
    <property type="entry name" value="CBS_dom_sf"/>
</dbReference>
<dbReference type="Pfam" id="PF01380">
    <property type="entry name" value="SIS"/>
    <property type="match status" value="1"/>
</dbReference>
<evidence type="ECO:0000313" key="8">
    <source>
        <dbReference type="EMBL" id="MFC3230432.1"/>
    </source>
</evidence>
<keyword evidence="3 5" id="KW-0129">CBS domain</keyword>
<dbReference type="CDD" id="cd05014">
    <property type="entry name" value="SIS_Kpsf"/>
    <property type="match status" value="1"/>
</dbReference>
<dbReference type="PANTHER" id="PTHR42745:SF1">
    <property type="entry name" value="ARABINOSE 5-PHOSPHATE ISOMERASE KDSD"/>
    <property type="match status" value="1"/>
</dbReference>
<feature type="domain" description="SIS" evidence="7">
    <location>
        <begin position="47"/>
        <end position="190"/>
    </location>
</feature>
<dbReference type="RefSeq" id="WP_379905597.1">
    <property type="nucleotide sequence ID" value="NZ_JBHRTR010000046.1"/>
</dbReference>
<dbReference type="InterPro" id="IPR046348">
    <property type="entry name" value="SIS_dom_sf"/>
</dbReference>
<feature type="domain" description="CBS" evidence="6">
    <location>
        <begin position="280"/>
        <end position="335"/>
    </location>
</feature>
<evidence type="ECO:0000259" key="7">
    <source>
        <dbReference type="PROSITE" id="PS51464"/>
    </source>
</evidence>
<dbReference type="InterPro" id="IPR050986">
    <property type="entry name" value="GutQ/KpsF_isomerases"/>
</dbReference>
<proteinExistence type="inferred from homology"/>